<evidence type="ECO:0000313" key="2">
    <source>
        <dbReference type="Proteomes" id="UP001054902"/>
    </source>
</evidence>
<reference evidence="1 2" key="1">
    <citation type="journal article" date="2021" name="Sci. Rep.">
        <title>The genome of the diatom Chaetoceros tenuissimus carries an ancient integrated fragment of an extant virus.</title>
        <authorList>
            <person name="Hongo Y."/>
            <person name="Kimura K."/>
            <person name="Takaki Y."/>
            <person name="Yoshida Y."/>
            <person name="Baba S."/>
            <person name="Kobayashi G."/>
            <person name="Nagasaki K."/>
            <person name="Hano T."/>
            <person name="Tomaru Y."/>
        </authorList>
    </citation>
    <scope>NUCLEOTIDE SEQUENCE [LARGE SCALE GENOMIC DNA]</scope>
    <source>
        <strain evidence="1 2">NIES-3715</strain>
    </source>
</reference>
<comment type="caution">
    <text evidence="1">The sequence shown here is derived from an EMBL/GenBank/DDBJ whole genome shotgun (WGS) entry which is preliminary data.</text>
</comment>
<protein>
    <submittedName>
        <fullName evidence="1">Uncharacterized protein</fullName>
    </submittedName>
</protein>
<dbReference type="EMBL" id="BLLK01000020">
    <property type="protein sequence ID" value="GFH45191.1"/>
    <property type="molecule type" value="Genomic_DNA"/>
</dbReference>
<sequence length="86" mass="10116">MSNKRTAGEELFLVYLKRRSMEDVEDDIDVEEHHCARKRSRSIGQELYEVHLKRSQGMNLNEDLDIDCPVKTQNTVEPVEVQQEKK</sequence>
<gene>
    <name evidence="1" type="ORF">CTEN210_01665</name>
</gene>
<dbReference type="Proteomes" id="UP001054902">
    <property type="component" value="Unassembled WGS sequence"/>
</dbReference>
<proteinExistence type="predicted"/>
<keyword evidence="2" id="KW-1185">Reference proteome</keyword>
<accession>A0AAD3CG47</accession>
<name>A0AAD3CG47_9STRA</name>
<dbReference type="AlphaFoldDB" id="A0AAD3CG47"/>
<evidence type="ECO:0000313" key="1">
    <source>
        <dbReference type="EMBL" id="GFH45191.1"/>
    </source>
</evidence>
<organism evidence="1 2">
    <name type="scientific">Chaetoceros tenuissimus</name>
    <dbReference type="NCBI Taxonomy" id="426638"/>
    <lineage>
        <taxon>Eukaryota</taxon>
        <taxon>Sar</taxon>
        <taxon>Stramenopiles</taxon>
        <taxon>Ochrophyta</taxon>
        <taxon>Bacillariophyta</taxon>
        <taxon>Coscinodiscophyceae</taxon>
        <taxon>Chaetocerotophycidae</taxon>
        <taxon>Chaetocerotales</taxon>
        <taxon>Chaetocerotaceae</taxon>
        <taxon>Chaetoceros</taxon>
    </lineage>
</organism>